<dbReference type="InterPro" id="IPR036255">
    <property type="entry name" value="YgfB-like_sf"/>
</dbReference>
<keyword evidence="3" id="KW-1185">Reference proteome</keyword>
<dbReference type="Gene3D" id="1.20.120.740">
    <property type="entry name" value="YgfB uncharacterised protein family UPF0149, PF03695"/>
    <property type="match status" value="1"/>
</dbReference>
<evidence type="ECO:0000313" key="2">
    <source>
        <dbReference type="EMBL" id="SFN22082.1"/>
    </source>
</evidence>
<dbReference type="STRING" id="578942.SAMN05216289_10884"/>
<organism evidence="2 3">
    <name type="scientific">Dokdonella immobilis</name>
    <dbReference type="NCBI Taxonomy" id="578942"/>
    <lineage>
        <taxon>Bacteria</taxon>
        <taxon>Pseudomonadati</taxon>
        <taxon>Pseudomonadota</taxon>
        <taxon>Gammaproteobacteria</taxon>
        <taxon>Lysobacterales</taxon>
        <taxon>Rhodanobacteraceae</taxon>
        <taxon>Dokdonella</taxon>
    </lineage>
</organism>
<dbReference type="GO" id="GO:0005829">
    <property type="term" value="C:cytosol"/>
    <property type="evidence" value="ECO:0007669"/>
    <property type="project" value="TreeGrafter"/>
</dbReference>
<proteinExistence type="inferred from homology"/>
<dbReference type="InterPro" id="IPR011978">
    <property type="entry name" value="YgfB-like"/>
</dbReference>
<dbReference type="AlphaFoldDB" id="A0A1I4X8T7"/>
<dbReference type="PANTHER" id="PTHR37528:SF1">
    <property type="entry name" value="UPF0149 PROTEIN YGFB"/>
    <property type="match status" value="1"/>
</dbReference>
<evidence type="ECO:0008006" key="4">
    <source>
        <dbReference type="Google" id="ProtNLM"/>
    </source>
</evidence>
<evidence type="ECO:0000256" key="1">
    <source>
        <dbReference type="ARBA" id="ARBA00038308"/>
    </source>
</evidence>
<comment type="similarity">
    <text evidence="1">Belongs to the UPF0149 family.</text>
</comment>
<dbReference type="EMBL" id="FOVF01000008">
    <property type="protein sequence ID" value="SFN22082.1"/>
    <property type="molecule type" value="Genomic_DNA"/>
</dbReference>
<dbReference type="Proteomes" id="UP000198575">
    <property type="component" value="Unassembled WGS sequence"/>
</dbReference>
<evidence type="ECO:0000313" key="3">
    <source>
        <dbReference type="Proteomes" id="UP000198575"/>
    </source>
</evidence>
<protein>
    <recommendedName>
        <fullName evidence="4">YecA family protein</fullName>
    </recommendedName>
</protein>
<sequence length="205" mass="22405">MQARISHRSYFPFAMPHARISHQELADILARLQVGVSASDLHGSLTGYLCAGGSTTAESWPEALELDTGPTGIPQDAAFPLLFRHCREQLDDVDLGFEPLLPGEDVALARRAEALVEWCRGFLGGVGLAGIGGKREALSAEAREIVQDFSTIAASNFDYSDDDEDETALSEVLEFVRVGVLLLYSELDPTPLRRDLRTAPSRRLH</sequence>
<dbReference type="RefSeq" id="WP_245778845.1">
    <property type="nucleotide sequence ID" value="NZ_FOVF01000008.1"/>
</dbReference>
<name>A0A1I4X8T7_9GAMM</name>
<dbReference type="Pfam" id="PF03695">
    <property type="entry name" value="UPF0149"/>
    <property type="match status" value="1"/>
</dbReference>
<gene>
    <name evidence="2" type="ORF">SAMN05216289_10884</name>
</gene>
<accession>A0A1I4X8T7</accession>
<reference evidence="2 3" key="1">
    <citation type="submission" date="2016-10" db="EMBL/GenBank/DDBJ databases">
        <authorList>
            <person name="de Groot N.N."/>
        </authorList>
    </citation>
    <scope>NUCLEOTIDE SEQUENCE [LARGE SCALE GENOMIC DNA]</scope>
    <source>
        <strain evidence="2 3">CGMCC 1.7659</strain>
    </source>
</reference>
<dbReference type="SUPFAM" id="SSF101327">
    <property type="entry name" value="YgfB-like"/>
    <property type="match status" value="1"/>
</dbReference>
<dbReference type="PANTHER" id="PTHR37528">
    <property type="entry name" value="UPF0149 PROTEIN YGFB"/>
    <property type="match status" value="1"/>
</dbReference>